<protein>
    <submittedName>
        <fullName evidence="2">Uncharacterized protein</fullName>
    </submittedName>
</protein>
<sequence>MRRSVTLGSATVAAFTLVLAGLALPAQGLAAPEVGTEGGTQLEFEGTRLTMSDDGQAVDLVRQSSAAEGLVTYTATLADESEQTVVVAQTLATDSVPAGAEVISEPVVRPSDDGVEETSVVRAAPLDPDDLTPIIAWTKAASGIVTVATPEGTELQSVSGTSDEYELLESAPDSLAVQTLSSDVQLAVSTTDASGAEGTFALTDPDDGEEEGDYGPDGAGGVALASGGFEFRYQTFIPDYRIPLPKVLGVSVCDPTHSDDSYNGNNRSWHLTSNLSNTSSKTRMNVRYYWNTKTFHELKYVGTTYQYRKDGNLRRSANAGTSGLTYSNRVGSATYARIRLNHSVKNPLCAVAGPITFYAIVDVYSNGSYVVTGNRVLVPNHELLIRSMNRSVYKSVNRATKESFHCLSTSLGCPAPDSFDFRGTFPL</sequence>
<evidence type="ECO:0000256" key="1">
    <source>
        <dbReference type="SAM" id="SignalP"/>
    </source>
</evidence>
<name>A0A4Y3KER7_CELUD</name>
<keyword evidence="1" id="KW-0732">Signal</keyword>
<feature type="signal peptide" evidence="1">
    <location>
        <begin position="1"/>
        <end position="30"/>
    </location>
</feature>
<gene>
    <name evidence="2" type="ORF">CUD01_29610</name>
</gene>
<keyword evidence="3" id="KW-1185">Reference proteome</keyword>
<accession>A0A4Y3KER7</accession>
<evidence type="ECO:0000313" key="3">
    <source>
        <dbReference type="Proteomes" id="UP000315842"/>
    </source>
</evidence>
<dbReference type="AlphaFoldDB" id="A0A4Y3KER7"/>
<organism evidence="2 3">
    <name type="scientific">Cellulomonas uda</name>
    <dbReference type="NCBI Taxonomy" id="1714"/>
    <lineage>
        <taxon>Bacteria</taxon>
        <taxon>Bacillati</taxon>
        <taxon>Actinomycetota</taxon>
        <taxon>Actinomycetes</taxon>
        <taxon>Micrococcales</taxon>
        <taxon>Cellulomonadaceae</taxon>
        <taxon>Cellulomonas</taxon>
    </lineage>
</organism>
<evidence type="ECO:0000313" key="2">
    <source>
        <dbReference type="EMBL" id="GEA82517.1"/>
    </source>
</evidence>
<comment type="caution">
    <text evidence="2">The sequence shown here is derived from an EMBL/GenBank/DDBJ whole genome shotgun (WGS) entry which is preliminary data.</text>
</comment>
<dbReference type="Proteomes" id="UP000315842">
    <property type="component" value="Unassembled WGS sequence"/>
</dbReference>
<dbReference type="RefSeq" id="WP_141322283.1">
    <property type="nucleotide sequence ID" value="NZ_BJLP01000066.1"/>
</dbReference>
<feature type="chain" id="PRO_5021274972" evidence="1">
    <location>
        <begin position="31"/>
        <end position="427"/>
    </location>
</feature>
<reference evidence="2 3" key="1">
    <citation type="submission" date="2019-06" db="EMBL/GenBank/DDBJ databases">
        <title>Whole genome shotgun sequence of Cellulomonas uda NBRC 3747.</title>
        <authorList>
            <person name="Hosoyama A."/>
            <person name="Uohara A."/>
            <person name="Ohji S."/>
            <person name="Ichikawa N."/>
        </authorList>
    </citation>
    <scope>NUCLEOTIDE SEQUENCE [LARGE SCALE GENOMIC DNA]</scope>
    <source>
        <strain evidence="2 3">NBRC 3747</strain>
    </source>
</reference>
<dbReference type="EMBL" id="BJLP01000066">
    <property type="protein sequence ID" value="GEA82517.1"/>
    <property type="molecule type" value="Genomic_DNA"/>
</dbReference>
<proteinExistence type="predicted"/>